<gene>
    <name evidence="3" type="ORF">DES52_1076</name>
</gene>
<dbReference type="Gene3D" id="3.40.50.720">
    <property type="entry name" value="NAD(P)-binding Rossmann-like Domain"/>
    <property type="match status" value="1"/>
</dbReference>
<evidence type="ECO:0000313" key="4">
    <source>
        <dbReference type="Proteomes" id="UP000248326"/>
    </source>
</evidence>
<dbReference type="InterPro" id="IPR051267">
    <property type="entry name" value="STEAP_metalloreductase"/>
</dbReference>
<proteinExistence type="predicted"/>
<sequence>MNTKIGILGTGMMGATLGNRLARAGFQVMFGSRTPEKAAALAQTVGADARGGSLADAAAFGDIVVLAVGFQHAPDTIAAAGDLSGKVLLDITSAWDTSQRPVQLQVGHTTSAAEELARLVPTAHVVKSLNFLYAEVLEQPVFDGVPADAYYCGDDDESKARVAEMLRALTLEPLDAGPLSSARLLEPLGLLWMRLARFSGAGPHSAFKLLRREVTDKTSK</sequence>
<reference evidence="3 4" key="1">
    <citation type="submission" date="2018-06" db="EMBL/GenBank/DDBJ databases">
        <title>Genomic Encyclopedia of Type Strains, Phase IV (KMG-IV): sequencing the most valuable type-strain genomes for metagenomic binning, comparative biology and taxonomic classification.</title>
        <authorList>
            <person name="Goeker M."/>
        </authorList>
    </citation>
    <scope>NUCLEOTIDE SEQUENCE [LARGE SCALE GENOMIC DNA]</scope>
    <source>
        <strain evidence="3 4">DSM 18048</strain>
    </source>
</reference>
<dbReference type="RefSeq" id="WP_110886664.1">
    <property type="nucleotide sequence ID" value="NZ_QJSX01000007.1"/>
</dbReference>
<dbReference type="InterPro" id="IPR036291">
    <property type="entry name" value="NAD(P)-bd_dom_sf"/>
</dbReference>
<evidence type="ECO:0000256" key="1">
    <source>
        <dbReference type="ARBA" id="ARBA00023002"/>
    </source>
</evidence>
<name>A0A318S7I7_9DEIO</name>
<evidence type="ECO:0000259" key="2">
    <source>
        <dbReference type="Pfam" id="PF03807"/>
    </source>
</evidence>
<keyword evidence="4" id="KW-1185">Reference proteome</keyword>
<dbReference type="GO" id="GO:0016491">
    <property type="term" value="F:oxidoreductase activity"/>
    <property type="evidence" value="ECO:0007669"/>
    <property type="project" value="UniProtKB-KW"/>
</dbReference>
<dbReference type="AlphaFoldDB" id="A0A318S7I7"/>
<dbReference type="PANTHER" id="PTHR14239">
    <property type="entry name" value="DUDULIN-RELATED"/>
    <property type="match status" value="1"/>
</dbReference>
<evidence type="ECO:0000313" key="3">
    <source>
        <dbReference type="EMBL" id="PYE53748.1"/>
    </source>
</evidence>
<dbReference type="InterPro" id="IPR028939">
    <property type="entry name" value="P5C_Rdtase_cat_N"/>
</dbReference>
<accession>A0A318S7I7</accession>
<dbReference type="OrthoDB" id="9786864at2"/>
<keyword evidence="1" id="KW-0560">Oxidoreductase</keyword>
<dbReference type="SUPFAM" id="SSF51735">
    <property type="entry name" value="NAD(P)-binding Rossmann-fold domains"/>
    <property type="match status" value="1"/>
</dbReference>
<organism evidence="3 4">
    <name type="scientific">Deinococcus yavapaiensis KR-236</name>
    <dbReference type="NCBI Taxonomy" id="694435"/>
    <lineage>
        <taxon>Bacteria</taxon>
        <taxon>Thermotogati</taxon>
        <taxon>Deinococcota</taxon>
        <taxon>Deinococci</taxon>
        <taxon>Deinococcales</taxon>
        <taxon>Deinococcaceae</taxon>
        <taxon>Deinococcus</taxon>
    </lineage>
</organism>
<dbReference type="EMBL" id="QJSX01000007">
    <property type="protein sequence ID" value="PYE53748.1"/>
    <property type="molecule type" value="Genomic_DNA"/>
</dbReference>
<feature type="domain" description="Pyrroline-5-carboxylate reductase catalytic N-terminal" evidence="2">
    <location>
        <begin position="4"/>
        <end position="92"/>
    </location>
</feature>
<protein>
    <recommendedName>
        <fullName evidence="2">Pyrroline-5-carboxylate reductase catalytic N-terminal domain-containing protein</fullName>
    </recommendedName>
</protein>
<comment type="caution">
    <text evidence="3">The sequence shown here is derived from an EMBL/GenBank/DDBJ whole genome shotgun (WGS) entry which is preliminary data.</text>
</comment>
<dbReference type="Proteomes" id="UP000248326">
    <property type="component" value="Unassembled WGS sequence"/>
</dbReference>
<dbReference type="Pfam" id="PF03807">
    <property type="entry name" value="F420_oxidored"/>
    <property type="match status" value="1"/>
</dbReference>
<dbReference type="PANTHER" id="PTHR14239:SF10">
    <property type="entry name" value="REDUCTASE"/>
    <property type="match status" value="1"/>
</dbReference>